<evidence type="ECO:0000256" key="2">
    <source>
        <dbReference type="ARBA" id="ARBA00005717"/>
    </source>
</evidence>
<dbReference type="AlphaFoldDB" id="A0A8C2R2H6"/>
<gene>
    <name evidence="10" type="primary">PSMD6</name>
</gene>
<evidence type="ECO:0000256" key="7">
    <source>
        <dbReference type="SAM" id="Coils"/>
    </source>
</evidence>
<organism evidence="10">
    <name type="scientific">Capra hircus</name>
    <name type="common">Goat</name>
    <dbReference type="NCBI Taxonomy" id="9925"/>
    <lineage>
        <taxon>Eukaryota</taxon>
        <taxon>Metazoa</taxon>
        <taxon>Chordata</taxon>
        <taxon>Craniata</taxon>
        <taxon>Vertebrata</taxon>
        <taxon>Euteleostomi</taxon>
        <taxon>Mammalia</taxon>
        <taxon>Eutheria</taxon>
        <taxon>Laurasiatheria</taxon>
        <taxon>Artiodactyla</taxon>
        <taxon>Ruminantia</taxon>
        <taxon>Pecora</taxon>
        <taxon>Bovidae</taxon>
        <taxon>Caprinae</taxon>
        <taxon>Capra</taxon>
    </lineage>
</organism>
<dbReference type="GO" id="GO:0005737">
    <property type="term" value="C:cytoplasm"/>
    <property type="evidence" value="ECO:0007669"/>
    <property type="project" value="UniProtKB-ARBA"/>
</dbReference>
<evidence type="ECO:0000256" key="1">
    <source>
        <dbReference type="ARBA" id="ARBA00002362"/>
    </source>
</evidence>
<reference evidence="10" key="1">
    <citation type="submission" date="2019-03" db="EMBL/GenBank/DDBJ databases">
        <title>Genome sequencing and reference-guided assembly of Black Bengal Goat (Capra hircus).</title>
        <authorList>
            <person name="Siddiki A.Z."/>
            <person name="Baten A."/>
            <person name="Billah M."/>
            <person name="Alam M.A.U."/>
            <person name="Shawrob K.S.M."/>
            <person name="Saha S."/>
            <person name="Chowdhury M."/>
            <person name="Rahman A.H."/>
            <person name="Stear M."/>
            <person name="Miah G."/>
            <person name="Das G.B."/>
            <person name="Hossain M.M."/>
            <person name="Kumkum M."/>
            <person name="Islam M.S."/>
            <person name="Mollah A.M."/>
            <person name="Ahsan A."/>
            <person name="Tusar F."/>
            <person name="Khan M.K.I."/>
        </authorList>
    </citation>
    <scope>NUCLEOTIDE SEQUENCE [LARGE SCALE GENOMIC DNA]</scope>
</reference>
<dbReference type="Ensembl" id="ENSCHIT00010031792.1">
    <property type="protein sequence ID" value="ENSCHIP00010022527.1"/>
    <property type="gene ID" value="ENSCHIG00010016581.1"/>
</dbReference>
<name>A0A8C2R2H6_CAPHI</name>
<feature type="coiled-coil region" evidence="7">
    <location>
        <begin position="162"/>
        <end position="196"/>
    </location>
</feature>
<keyword evidence="7" id="KW-0175">Coiled coil</keyword>
<evidence type="ECO:0000256" key="5">
    <source>
        <dbReference type="ARBA" id="ARBA00065902"/>
    </source>
</evidence>
<comment type="subunit">
    <text evidence="5">Component of the 19S proteasome regulatory particle complex. The 26S proteasome consists of a 20S core particle (CP) and two 19S regulatory subunits (RP). The regulatory particle is made of a lid composed of 9 subunits including PSMD6, a base containing 6 ATPases and few additional components.</text>
</comment>
<dbReference type="InterPro" id="IPR019585">
    <property type="entry name" value="Rpn7/CSN1"/>
</dbReference>
<accession>A0A8C2R2H6</accession>
<dbReference type="GO" id="GO:0005838">
    <property type="term" value="C:proteasome regulatory particle"/>
    <property type="evidence" value="ECO:0007669"/>
    <property type="project" value="TreeGrafter"/>
</dbReference>
<dbReference type="PANTHER" id="PTHR14145">
    <property type="entry name" value="26S PROTESOME SUBUNIT 6"/>
    <property type="match status" value="1"/>
</dbReference>
<evidence type="ECO:0000256" key="6">
    <source>
        <dbReference type="ARBA" id="ARBA00075096"/>
    </source>
</evidence>
<feature type="domain" description="PCI" evidence="9">
    <location>
        <begin position="288"/>
        <end position="473"/>
    </location>
</feature>
<evidence type="ECO:0000259" key="9">
    <source>
        <dbReference type="PROSITE" id="PS50250"/>
    </source>
</evidence>
<feature type="region of interest" description="Disordered" evidence="8">
    <location>
        <begin position="50"/>
        <end position="80"/>
    </location>
</feature>
<evidence type="ECO:0000256" key="8">
    <source>
        <dbReference type="SAM" id="MobiDB-lite"/>
    </source>
</evidence>
<feature type="region of interest" description="Disordered" evidence="8">
    <location>
        <begin position="1"/>
        <end position="34"/>
    </location>
</feature>
<sequence length="473" mass="53351">MVGESGSGNPTLEVGTTLPGTLLAESGGKPRGRVSIYGSVQQGALRAEAELGPEAELEASRRSRSPLLLPPPPPPPPPVSAVSCRLFGTAAVAAAMPLENLEEEGLPKNPDLRIAQLRFLLSLPEHRGDAAVRDELMAAVRDNNMAPYYEALCKSLEWQMDVDLLNKMKKANEDELKRLDEELEDAEKNLGESEIRDAMMAKAEYLCRIGDKEGALTAFRKTYDKTVALGHRLDIVFYLLRIGLFYMDNDLITRNTEKAKTLIEEGGDWDRRNRLKVYQGLYCVAIRDFKQAAELFLDTVSTFTSYELMDYKTFVTYTVYVSMIALERPDLREKVVKGAEILEVLHGLPAARQYLFSLYECRYSVFFQSLAIVEQEMKKDWLFAPHYRYYVREMRIHAYSQLLESYRSLTLGYMAEAFGVGVEFIDQFSLHSKHSAHSYWTPVYEAVSGWHGEDESSWGNSPGLLLLGGYTAK</sequence>
<evidence type="ECO:0000256" key="3">
    <source>
        <dbReference type="ARBA" id="ARBA00014932"/>
    </source>
</evidence>
<dbReference type="SUPFAM" id="SSF48452">
    <property type="entry name" value="TPR-like"/>
    <property type="match status" value="1"/>
</dbReference>
<reference evidence="10" key="2">
    <citation type="submission" date="2025-08" db="UniProtKB">
        <authorList>
            <consortium name="Ensembl"/>
        </authorList>
    </citation>
    <scope>IDENTIFICATION</scope>
</reference>
<dbReference type="Pfam" id="PF10602">
    <property type="entry name" value="RPN7"/>
    <property type="match status" value="1"/>
</dbReference>
<comment type="function">
    <text evidence="1">Component of the 26S proteasome, a multiprotein complex involved in the ATP-dependent degradation of ubiquitinated proteins. This complex plays a key role in the maintenance of protein homeostasis by removing misfolded or damaged proteins, which could impair cellular functions, and by removing proteins whose functions are no longer required. Therefore, the proteasome participates in numerous cellular processes, including cell cycle progression, apoptosis, or DNA damage repair.</text>
</comment>
<dbReference type="InterPro" id="IPR045135">
    <property type="entry name" value="Rpn7_N"/>
</dbReference>
<dbReference type="FunFam" id="1.25.40.570:FF:000004">
    <property type="entry name" value="26S proteasome non-ATPase regulatory subunit 6"/>
    <property type="match status" value="1"/>
</dbReference>
<dbReference type="InterPro" id="IPR036390">
    <property type="entry name" value="WH_DNA-bd_sf"/>
</dbReference>
<dbReference type="GO" id="GO:0043161">
    <property type="term" value="P:proteasome-mediated ubiquitin-dependent protein catabolic process"/>
    <property type="evidence" value="ECO:0007669"/>
    <property type="project" value="TreeGrafter"/>
</dbReference>
<dbReference type="InterPro" id="IPR011990">
    <property type="entry name" value="TPR-like_helical_dom_sf"/>
</dbReference>
<evidence type="ECO:0000256" key="4">
    <source>
        <dbReference type="ARBA" id="ARBA00022942"/>
    </source>
</evidence>
<dbReference type="SUPFAM" id="SSF46785">
    <property type="entry name" value="Winged helix' DNA-binding domain"/>
    <property type="match status" value="1"/>
</dbReference>
<proteinExistence type="inferred from homology"/>
<feature type="compositionally biased region" description="Pro residues" evidence="8">
    <location>
        <begin position="68"/>
        <end position="79"/>
    </location>
</feature>
<evidence type="ECO:0000313" key="10">
    <source>
        <dbReference type="Ensembl" id="ENSCHIP00010022527.1"/>
    </source>
</evidence>
<keyword evidence="4" id="KW-0647">Proteasome</keyword>
<comment type="similarity">
    <text evidence="2">Belongs to the proteasome subunit S10 family.</text>
</comment>
<dbReference type="Gene3D" id="1.25.40.570">
    <property type="match status" value="1"/>
</dbReference>
<dbReference type="PANTHER" id="PTHR14145:SF1">
    <property type="entry name" value="26S PROTEASOME NON-ATPASE REGULATORY SUBUNIT 6"/>
    <property type="match status" value="1"/>
</dbReference>
<protein>
    <recommendedName>
        <fullName evidence="3">26S proteasome non-ATPase regulatory subunit 6</fullName>
    </recommendedName>
    <alternativeName>
        <fullName evidence="6">26S proteasome regulatory subunit RPN7</fullName>
    </alternativeName>
</protein>
<dbReference type="Pfam" id="PF01399">
    <property type="entry name" value="PCI"/>
    <property type="match status" value="1"/>
</dbReference>
<dbReference type="InterPro" id="IPR000717">
    <property type="entry name" value="PCI_dom"/>
</dbReference>
<dbReference type="PROSITE" id="PS50250">
    <property type="entry name" value="PCI"/>
    <property type="match status" value="1"/>
</dbReference>